<proteinExistence type="predicted"/>
<dbReference type="Pfam" id="PF13460">
    <property type="entry name" value="NAD_binding_10"/>
    <property type="match status" value="1"/>
</dbReference>
<feature type="compositionally biased region" description="Low complexity" evidence="1">
    <location>
        <begin position="323"/>
        <end position="338"/>
    </location>
</feature>
<feature type="region of interest" description="Disordered" evidence="1">
    <location>
        <begin position="313"/>
        <end position="358"/>
    </location>
</feature>
<keyword evidence="4" id="KW-1185">Reference proteome</keyword>
<dbReference type="AlphaFoldDB" id="D3F8Y8"/>
<accession>D3F8Y8</accession>
<feature type="compositionally biased region" description="Basic and acidic residues" evidence="1">
    <location>
        <begin position="246"/>
        <end position="256"/>
    </location>
</feature>
<dbReference type="EMBL" id="CP001854">
    <property type="protein sequence ID" value="ADB52983.1"/>
    <property type="molecule type" value="Genomic_DNA"/>
</dbReference>
<gene>
    <name evidence="3" type="ordered locus">Cwoe_4570</name>
</gene>
<dbReference type="PANTHER" id="PTHR43162">
    <property type="match status" value="1"/>
</dbReference>
<name>D3F8Y8_CONWI</name>
<dbReference type="eggNOG" id="COG0702">
    <property type="taxonomic scope" value="Bacteria"/>
</dbReference>
<dbReference type="InterPro" id="IPR051604">
    <property type="entry name" value="Ergot_Alk_Oxidoreductase"/>
</dbReference>
<reference evidence="3 4" key="1">
    <citation type="journal article" date="2010" name="Stand. Genomic Sci.">
        <title>Complete genome sequence of Conexibacter woesei type strain (ID131577).</title>
        <authorList>
            <person name="Pukall R."/>
            <person name="Lapidus A."/>
            <person name="Glavina Del Rio T."/>
            <person name="Copeland A."/>
            <person name="Tice H."/>
            <person name="Cheng J.-F."/>
            <person name="Lucas S."/>
            <person name="Chen F."/>
            <person name="Nolan M."/>
            <person name="Bruce D."/>
            <person name="Goodwin L."/>
            <person name="Pitluck S."/>
            <person name="Mavromatis K."/>
            <person name="Ivanova N."/>
            <person name="Ovchinnikova G."/>
            <person name="Pati A."/>
            <person name="Chen A."/>
            <person name="Palaniappan K."/>
            <person name="Land M."/>
            <person name="Hauser L."/>
            <person name="Chang Y.-J."/>
            <person name="Jeffries C.D."/>
            <person name="Chain P."/>
            <person name="Meincke L."/>
            <person name="Sims D."/>
            <person name="Brettin T."/>
            <person name="Detter J.C."/>
            <person name="Rohde M."/>
            <person name="Goeker M."/>
            <person name="Bristow J."/>
            <person name="Eisen J.A."/>
            <person name="Markowitz V."/>
            <person name="Kyrpides N.C."/>
            <person name="Klenk H.-P."/>
            <person name="Hugenholtz P."/>
        </authorList>
    </citation>
    <scope>NUCLEOTIDE SEQUENCE [LARGE SCALE GENOMIC DNA]</scope>
    <source>
        <strain evidence="4">DSM 14684 / CIP 108061 / JCM 11494 / NBRC 100937 / ID131577</strain>
    </source>
</reference>
<organism evidence="3 4">
    <name type="scientific">Conexibacter woesei (strain DSM 14684 / CCUG 47730 / CIP 108061 / JCM 11494 / NBRC 100937 / ID131577)</name>
    <dbReference type="NCBI Taxonomy" id="469383"/>
    <lineage>
        <taxon>Bacteria</taxon>
        <taxon>Bacillati</taxon>
        <taxon>Actinomycetota</taxon>
        <taxon>Thermoleophilia</taxon>
        <taxon>Solirubrobacterales</taxon>
        <taxon>Conexibacteraceae</taxon>
        <taxon>Conexibacter</taxon>
    </lineage>
</organism>
<evidence type="ECO:0000313" key="3">
    <source>
        <dbReference type="EMBL" id="ADB52983.1"/>
    </source>
</evidence>
<dbReference type="InterPro" id="IPR036291">
    <property type="entry name" value="NAD(P)-bd_dom_sf"/>
</dbReference>
<evidence type="ECO:0000259" key="2">
    <source>
        <dbReference type="Pfam" id="PF13460"/>
    </source>
</evidence>
<dbReference type="SUPFAM" id="SSF51735">
    <property type="entry name" value="NAD(P)-binding Rossmann-fold domains"/>
    <property type="match status" value="1"/>
</dbReference>
<sequence length="358" mass="38166">MTSAGDPFAVTGASGELGGRVAALLARAGAPLRLVVRDASRVPVLPDAVGATDVAIVPGGYGDPLLEGALDGARTLLLVSATESRDRVEQHVAAVDAARAARVERIVYLSFLAAAPDATFTFARDHFRTEQHVRASGAAFTFLRPSLYLDLVPSWIGRDDVIRGPAGEGRVAWIARDDLAEVAAAVLLAGGAHDGRTYDVTGPRALTVAETAALLADSSGRPISYVPESLDEARWRRCRDVGDRGMGDLLRRDRQRRDGRRQRRRRARRRTPADLAAGVAAVAPSGWKQALGLAQKLAKVDACALNLNAGETFRGRRDDADPRGGYPPLVVSRRTTPSRTRRIGGRGLKVPGGMPRNP</sequence>
<dbReference type="Gene3D" id="3.40.50.720">
    <property type="entry name" value="NAD(P)-binding Rossmann-like Domain"/>
    <property type="match status" value="1"/>
</dbReference>
<protein>
    <submittedName>
        <fullName evidence="3">NmrA family protein</fullName>
    </submittedName>
</protein>
<dbReference type="InterPro" id="IPR016040">
    <property type="entry name" value="NAD(P)-bd_dom"/>
</dbReference>
<dbReference type="Gene3D" id="3.90.25.10">
    <property type="entry name" value="UDP-galactose 4-epimerase, domain 1"/>
    <property type="match status" value="1"/>
</dbReference>
<feature type="compositionally biased region" description="Basic and acidic residues" evidence="1">
    <location>
        <begin position="313"/>
        <end position="322"/>
    </location>
</feature>
<reference evidence="4" key="2">
    <citation type="submission" date="2010-01" db="EMBL/GenBank/DDBJ databases">
        <title>The complete genome of Conexibacter woesei DSM 14684.</title>
        <authorList>
            <consortium name="US DOE Joint Genome Institute (JGI-PGF)"/>
            <person name="Lucas S."/>
            <person name="Copeland A."/>
            <person name="Lapidus A."/>
            <person name="Glavina del Rio T."/>
            <person name="Dalin E."/>
            <person name="Tice H."/>
            <person name="Bruce D."/>
            <person name="Goodwin L."/>
            <person name="Pitluck S."/>
            <person name="Kyrpides N."/>
            <person name="Mavromatis K."/>
            <person name="Ivanova N."/>
            <person name="Mikhailova N."/>
            <person name="Chertkov O."/>
            <person name="Brettin T."/>
            <person name="Detter J.C."/>
            <person name="Han C."/>
            <person name="Larimer F."/>
            <person name="Land M."/>
            <person name="Hauser L."/>
            <person name="Markowitz V."/>
            <person name="Cheng J.-F."/>
            <person name="Hugenholtz P."/>
            <person name="Woyke T."/>
            <person name="Wu D."/>
            <person name="Pukall R."/>
            <person name="Steenblock K."/>
            <person name="Schneider S."/>
            <person name="Klenk H.-P."/>
            <person name="Eisen J.A."/>
        </authorList>
    </citation>
    <scope>NUCLEOTIDE SEQUENCE [LARGE SCALE GENOMIC DNA]</scope>
    <source>
        <strain evidence="4">DSM 14684 / CIP 108061 / JCM 11494 / NBRC 100937 / ID131577</strain>
    </source>
</reference>
<evidence type="ECO:0000256" key="1">
    <source>
        <dbReference type="SAM" id="MobiDB-lite"/>
    </source>
</evidence>
<dbReference type="STRING" id="469383.Cwoe_4570"/>
<dbReference type="HOGENOM" id="CLU_773193_0_0_11"/>
<dbReference type="KEGG" id="cwo:Cwoe_4570"/>
<dbReference type="PANTHER" id="PTHR43162:SF1">
    <property type="entry name" value="PRESTALK A DIFFERENTIATION PROTEIN A"/>
    <property type="match status" value="1"/>
</dbReference>
<evidence type="ECO:0000313" key="4">
    <source>
        <dbReference type="Proteomes" id="UP000008229"/>
    </source>
</evidence>
<dbReference type="Proteomes" id="UP000008229">
    <property type="component" value="Chromosome"/>
</dbReference>
<feature type="region of interest" description="Disordered" evidence="1">
    <location>
        <begin position="246"/>
        <end position="272"/>
    </location>
</feature>
<feature type="domain" description="NAD(P)-binding" evidence="2">
    <location>
        <begin position="12"/>
        <end position="187"/>
    </location>
</feature>
<feature type="compositionally biased region" description="Basic residues" evidence="1">
    <location>
        <begin position="257"/>
        <end position="270"/>
    </location>
</feature>